<dbReference type="Gene3D" id="2.30.30.60">
    <property type="match status" value="1"/>
</dbReference>
<evidence type="ECO:0000256" key="2">
    <source>
        <dbReference type="ARBA" id="ARBA00008017"/>
    </source>
</evidence>
<dbReference type="Gene3D" id="1.10.287.1260">
    <property type="match status" value="1"/>
</dbReference>
<feature type="transmembrane region" description="Helical" evidence="6">
    <location>
        <begin position="202"/>
        <end position="220"/>
    </location>
</feature>
<dbReference type="PANTHER" id="PTHR30347">
    <property type="entry name" value="POTASSIUM CHANNEL RELATED"/>
    <property type="match status" value="1"/>
</dbReference>
<dbReference type="InterPro" id="IPR010920">
    <property type="entry name" value="LSM_dom_sf"/>
</dbReference>
<dbReference type="Proteomes" id="UP000250831">
    <property type="component" value="Unassembled WGS sequence"/>
</dbReference>
<dbReference type="GO" id="GO:0008381">
    <property type="term" value="F:mechanosensitive monoatomic ion channel activity"/>
    <property type="evidence" value="ECO:0007669"/>
    <property type="project" value="UniProtKB-ARBA"/>
</dbReference>
<feature type="transmembrane region" description="Helical" evidence="6">
    <location>
        <begin position="541"/>
        <end position="571"/>
    </location>
</feature>
<dbReference type="AlphaFoldDB" id="A0A363NTZ3"/>
<sequence length="718" mass="81541">MVVGRRILSKCSIWRLGSFVYLSLFCALLYGQPLDSTKAPLDSASLRDSLPESPLITLRNYAHQWRAQLDRYYSELDSVKRTIAWQRQERNQSIPLQVQRYITRTIPPVKELGNKIKNAQKRVILPDSMASAWKGVQDSVATLATEAEQLLVDLSDMGAKAKQQQQVVRAAQTGTFWSHLQNVIRNNLEQDGLSLHYYDTAWDGRLLLVLVSLAYLYCLYLMRRRAVGAGEELPLHRNQPWWIPLLKFAVFFLLMLPLTSFRIPVLVLELSYLLLFIFLYILLHVELSVEKVRIMRLVFLYYIALLVIHLVVGTDLLTRGITVLVNLAGLRLVWALGKHTDENNPFDHLHYFMRWILLLVGILAILFNLFGFLNLARICSIAVGIGLLQALSIRAFRDMLAHDIVNSYEKASEERFIRRFDKTKMVQTLGRIVGLFAFILVLIVWTNSLHLTSEVRRLLDSLLNSSHSIGSITYTYGDILLAIAVIALANWLQKNLKDLLDDPNSNKNPRRTALLPLVRVFIFIVGFLIGIRILGLSMDKLTVIVGALSVGIGLGLQNIINNFVSGVILVFERPFKVGDYVELADKKGQVLQIGIRSSILLTDQGAQVIIPNGDLLSGRLVNWTFGEADIRLNLQLTFITTRAIAQWKQWLHEIIPSFDEIDPGIPLKIFTKDITAEAYILSVQVGIQNVQQIERFRSKFLETVRIEAIKYDTKVSSA</sequence>
<evidence type="ECO:0000256" key="6">
    <source>
        <dbReference type="SAM" id="Phobius"/>
    </source>
</evidence>
<keyword evidence="4 6" id="KW-1133">Transmembrane helix</keyword>
<evidence type="ECO:0000256" key="5">
    <source>
        <dbReference type="ARBA" id="ARBA00023136"/>
    </source>
</evidence>
<feature type="transmembrane region" description="Helical" evidence="6">
    <location>
        <begin position="265"/>
        <end position="282"/>
    </location>
</feature>
<dbReference type="InterPro" id="IPR052702">
    <property type="entry name" value="MscS-like_channel"/>
</dbReference>
<reference evidence="8 9" key="1">
    <citation type="submission" date="2018-04" db="EMBL/GenBank/DDBJ databases">
        <title>Sphingobacterium sp. M46 Genome.</title>
        <authorList>
            <person name="Cheng J."/>
            <person name="Li Y."/>
        </authorList>
    </citation>
    <scope>NUCLEOTIDE SEQUENCE [LARGE SCALE GENOMIC DNA]</scope>
    <source>
        <strain evidence="8 9">M46</strain>
    </source>
</reference>
<accession>A0A363NTZ3</accession>
<feature type="transmembrane region" description="Helical" evidence="6">
    <location>
        <begin position="294"/>
        <end position="312"/>
    </location>
</feature>
<dbReference type="SUPFAM" id="SSF50182">
    <property type="entry name" value="Sm-like ribonucleoproteins"/>
    <property type="match status" value="1"/>
</dbReference>
<feature type="transmembrane region" description="Helical" evidence="6">
    <location>
        <begin position="241"/>
        <end position="259"/>
    </location>
</feature>
<evidence type="ECO:0000313" key="8">
    <source>
        <dbReference type="EMBL" id="PUV24286.1"/>
    </source>
</evidence>
<feature type="domain" description="Mechanosensitive ion channel MscS" evidence="7">
    <location>
        <begin position="558"/>
        <end position="624"/>
    </location>
</feature>
<feature type="transmembrane region" description="Helical" evidence="6">
    <location>
        <begin position="12"/>
        <end position="31"/>
    </location>
</feature>
<dbReference type="Pfam" id="PF00924">
    <property type="entry name" value="MS_channel_2nd"/>
    <property type="match status" value="1"/>
</dbReference>
<keyword evidence="3 6" id="KW-0812">Transmembrane</keyword>
<keyword evidence="5 6" id="KW-0472">Membrane</keyword>
<dbReference type="OrthoDB" id="9809206at2"/>
<feature type="transmembrane region" description="Helical" evidence="6">
    <location>
        <begin position="428"/>
        <end position="448"/>
    </location>
</feature>
<organism evidence="8 9">
    <name type="scientific">Sphingobacterium athyrii</name>
    <dbReference type="NCBI Taxonomy" id="2152717"/>
    <lineage>
        <taxon>Bacteria</taxon>
        <taxon>Pseudomonadati</taxon>
        <taxon>Bacteroidota</taxon>
        <taxon>Sphingobacteriia</taxon>
        <taxon>Sphingobacteriales</taxon>
        <taxon>Sphingobacteriaceae</taxon>
        <taxon>Sphingobacterium</taxon>
    </lineage>
</organism>
<dbReference type="RefSeq" id="WP_108634214.1">
    <property type="nucleotide sequence ID" value="NZ_QCXX01000003.1"/>
</dbReference>
<feature type="transmembrane region" description="Helical" evidence="6">
    <location>
        <begin position="513"/>
        <end position="535"/>
    </location>
</feature>
<proteinExistence type="inferred from homology"/>
<keyword evidence="9" id="KW-1185">Reference proteome</keyword>
<dbReference type="InterPro" id="IPR023408">
    <property type="entry name" value="MscS_beta-dom_sf"/>
</dbReference>
<evidence type="ECO:0000256" key="4">
    <source>
        <dbReference type="ARBA" id="ARBA00022989"/>
    </source>
</evidence>
<gene>
    <name evidence="8" type="ORF">DCO56_13095</name>
</gene>
<dbReference type="GO" id="GO:0016020">
    <property type="term" value="C:membrane"/>
    <property type="evidence" value="ECO:0007669"/>
    <property type="project" value="UniProtKB-SubCell"/>
</dbReference>
<evidence type="ECO:0000256" key="3">
    <source>
        <dbReference type="ARBA" id="ARBA00022692"/>
    </source>
</evidence>
<feature type="transmembrane region" description="Helical" evidence="6">
    <location>
        <begin position="468"/>
        <end position="492"/>
    </location>
</feature>
<evidence type="ECO:0000259" key="7">
    <source>
        <dbReference type="Pfam" id="PF00924"/>
    </source>
</evidence>
<dbReference type="PANTHER" id="PTHR30347:SF1">
    <property type="entry name" value="MECHANOSENSITIVE CHANNEL MSCK"/>
    <property type="match status" value="1"/>
</dbReference>
<evidence type="ECO:0000313" key="9">
    <source>
        <dbReference type="Proteomes" id="UP000250831"/>
    </source>
</evidence>
<name>A0A363NTZ3_9SPHI</name>
<protein>
    <recommendedName>
        <fullName evidence="7">Mechanosensitive ion channel MscS domain-containing protein</fullName>
    </recommendedName>
</protein>
<comment type="similarity">
    <text evidence="2">Belongs to the MscS (TC 1.A.23) family.</text>
</comment>
<comment type="subcellular location">
    <subcellularLocation>
        <location evidence="1">Membrane</location>
        <topology evidence="1">Multi-pass membrane protein</topology>
    </subcellularLocation>
</comment>
<evidence type="ECO:0000256" key="1">
    <source>
        <dbReference type="ARBA" id="ARBA00004141"/>
    </source>
</evidence>
<comment type="caution">
    <text evidence="8">The sequence shown here is derived from an EMBL/GenBank/DDBJ whole genome shotgun (WGS) entry which is preliminary data.</text>
</comment>
<dbReference type="SUPFAM" id="SSF82861">
    <property type="entry name" value="Mechanosensitive channel protein MscS (YggB), transmembrane region"/>
    <property type="match status" value="1"/>
</dbReference>
<dbReference type="InterPro" id="IPR006685">
    <property type="entry name" value="MscS_channel_2nd"/>
</dbReference>
<dbReference type="EMBL" id="QCXX01000003">
    <property type="protein sequence ID" value="PUV24286.1"/>
    <property type="molecule type" value="Genomic_DNA"/>
</dbReference>
<feature type="transmembrane region" description="Helical" evidence="6">
    <location>
        <begin position="349"/>
        <end position="369"/>
    </location>
</feature>
<dbReference type="InterPro" id="IPR011014">
    <property type="entry name" value="MscS_channel_TM-2"/>
</dbReference>